<evidence type="ECO:0000259" key="3">
    <source>
        <dbReference type="PROSITE" id="PS01031"/>
    </source>
</evidence>
<evidence type="ECO:0000256" key="1">
    <source>
        <dbReference type="PROSITE-ProRule" id="PRU00285"/>
    </source>
</evidence>
<dbReference type="CDD" id="cd06464">
    <property type="entry name" value="ACD_sHsps-like"/>
    <property type="match status" value="1"/>
</dbReference>
<dbReference type="PROSITE" id="PS01031">
    <property type="entry name" value="SHSP"/>
    <property type="match status" value="1"/>
</dbReference>
<proteinExistence type="inferred from homology"/>
<comment type="caution">
    <text evidence="4">The sequence shown here is derived from an EMBL/GenBank/DDBJ whole genome shotgun (WGS) entry which is preliminary data.</text>
</comment>
<organism evidence="4 5">
    <name type="scientific">Anaerolinea thermophila</name>
    <dbReference type="NCBI Taxonomy" id="167964"/>
    <lineage>
        <taxon>Bacteria</taxon>
        <taxon>Bacillati</taxon>
        <taxon>Chloroflexota</taxon>
        <taxon>Anaerolineae</taxon>
        <taxon>Anaerolineales</taxon>
        <taxon>Anaerolineaceae</taxon>
        <taxon>Anaerolinea</taxon>
    </lineage>
</organism>
<dbReference type="InterPro" id="IPR031107">
    <property type="entry name" value="Small_HSP"/>
</dbReference>
<feature type="domain" description="SHSP" evidence="3">
    <location>
        <begin position="34"/>
        <end position="146"/>
    </location>
</feature>
<name>A0A101FXB7_9CHLR</name>
<keyword evidence="4" id="KW-0346">Stress response</keyword>
<dbReference type="EMBL" id="LGFU01000058">
    <property type="protein sequence ID" value="KUK46185.1"/>
    <property type="molecule type" value="Genomic_DNA"/>
</dbReference>
<dbReference type="Pfam" id="PF00011">
    <property type="entry name" value="HSP20"/>
    <property type="match status" value="1"/>
</dbReference>
<evidence type="ECO:0000313" key="4">
    <source>
        <dbReference type="EMBL" id="KUK46185.1"/>
    </source>
</evidence>
<evidence type="ECO:0000313" key="5">
    <source>
        <dbReference type="Proteomes" id="UP000064249"/>
    </source>
</evidence>
<dbReference type="PANTHER" id="PTHR11527">
    <property type="entry name" value="HEAT-SHOCK PROTEIN 20 FAMILY MEMBER"/>
    <property type="match status" value="1"/>
</dbReference>
<protein>
    <submittedName>
        <fullName evidence="4">Heat shock protein Hsp20</fullName>
    </submittedName>
</protein>
<dbReference type="InterPro" id="IPR002068">
    <property type="entry name" value="A-crystallin/Hsp20_dom"/>
</dbReference>
<reference evidence="4 5" key="1">
    <citation type="journal article" date="2015" name="MBio">
        <title>Genome-Resolved Metagenomic Analysis Reveals Roles for Candidate Phyla and Other Microbial Community Members in Biogeochemical Transformations in Oil Reservoirs.</title>
        <authorList>
            <person name="Hu P."/>
            <person name="Tom L."/>
            <person name="Singh A."/>
            <person name="Thomas B.C."/>
            <person name="Baker B.J."/>
            <person name="Piceno Y.M."/>
            <person name="Andersen G.L."/>
            <person name="Banfield J.F."/>
        </authorList>
    </citation>
    <scope>NUCLEOTIDE SEQUENCE [LARGE SCALE GENOMIC DNA]</scope>
    <source>
        <strain evidence="4">46_16</strain>
    </source>
</reference>
<dbReference type="PATRIC" id="fig|167964.4.peg.725"/>
<sequence>MTKITRSDPFLDIVSARDTMDRMLDNYLGHSALSFEGYGILDLDMYQTNDEVVIEASIPGVKPDDINISVAGEVLTIKGEIKQEKESENVDYHIKERRFGSFSRSISLPVQVVAEKANAEFKNGILKLTLPKAEEIKPKTITVKAK</sequence>
<dbReference type="SUPFAM" id="SSF49764">
    <property type="entry name" value="HSP20-like chaperones"/>
    <property type="match status" value="1"/>
</dbReference>
<accession>A0A101FXB7</accession>
<gene>
    <name evidence="4" type="ORF">XD73_0934</name>
</gene>
<evidence type="ECO:0000256" key="2">
    <source>
        <dbReference type="RuleBase" id="RU003616"/>
    </source>
</evidence>
<dbReference type="Gene3D" id="2.60.40.790">
    <property type="match status" value="1"/>
</dbReference>
<dbReference type="Proteomes" id="UP000064249">
    <property type="component" value="Unassembled WGS sequence"/>
</dbReference>
<comment type="similarity">
    <text evidence="1 2">Belongs to the small heat shock protein (HSP20) family.</text>
</comment>
<dbReference type="AlphaFoldDB" id="A0A101FXB7"/>
<dbReference type="InterPro" id="IPR008978">
    <property type="entry name" value="HSP20-like_chaperone"/>
</dbReference>